<dbReference type="Pfam" id="PF04055">
    <property type="entry name" value="Radical_SAM"/>
    <property type="match status" value="1"/>
</dbReference>
<dbReference type="Gene3D" id="3.80.30.20">
    <property type="entry name" value="tm_1862 like domain"/>
    <property type="match status" value="1"/>
</dbReference>
<dbReference type="SFLD" id="SFLDF00273">
    <property type="entry name" value="(dimethylallyl)adenosine_tRNA"/>
    <property type="match status" value="1"/>
</dbReference>
<dbReference type="RefSeq" id="WP_380032260.1">
    <property type="nucleotide sequence ID" value="NZ_JBHSHB010000008.1"/>
</dbReference>
<comment type="catalytic activity">
    <reaction evidence="9">
        <text>N(6)-dimethylallyladenosine(37) in tRNA + (sulfur carrier)-SH + AH2 + 2 S-adenosyl-L-methionine = 2-methylsulfanyl-N(6)-dimethylallyladenosine(37) in tRNA + (sulfur carrier)-H + 5'-deoxyadenosine + L-methionine + A + S-adenosyl-L-homocysteine + 2 H(+)</text>
        <dbReference type="Rhea" id="RHEA:37067"/>
        <dbReference type="Rhea" id="RHEA-COMP:10375"/>
        <dbReference type="Rhea" id="RHEA-COMP:10376"/>
        <dbReference type="Rhea" id="RHEA-COMP:14737"/>
        <dbReference type="Rhea" id="RHEA-COMP:14739"/>
        <dbReference type="ChEBI" id="CHEBI:13193"/>
        <dbReference type="ChEBI" id="CHEBI:15378"/>
        <dbReference type="ChEBI" id="CHEBI:17319"/>
        <dbReference type="ChEBI" id="CHEBI:17499"/>
        <dbReference type="ChEBI" id="CHEBI:29917"/>
        <dbReference type="ChEBI" id="CHEBI:57844"/>
        <dbReference type="ChEBI" id="CHEBI:57856"/>
        <dbReference type="ChEBI" id="CHEBI:59789"/>
        <dbReference type="ChEBI" id="CHEBI:64428"/>
        <dbReference type="ChEBI" id="CHEBI:74415"/>
        <dbReference type="ChEBI" id="CHEBI:74417"/>
        <dbReference type="EC" id="2.8.4.3"/>
    </reaction>
</comment>
<dbReference type="SFLD" id="SFLDS00029">
    <property type="entry name" value="Radical_SAM"/>
    <property type="match status" value="1"/>
</dbReference>
<dbReference type="InterPro" id="IPR006638">
    <property type="entry name" value="Elp3/MiaA/NifB-like_rSAM"/>
</dbReference>
<dbReference type="CDD" id="cd01335">
    <property type="entry name" value="Radical_SAM"/>
    <property type="match status" value="1"/>
</dbReference>
<evidence type="ECO:0000256" key="5">
    <source>
        <dbReference type="ARBA" id="ARBA00022723"/>
    </source>
</evidence>
<evidence type="ECO:0000256" key="7">
    <source>
        <dbReference type="ARBA" id="ARBA00023014"/>
    </source>
</evidence>
<feature type="domain" description="MTTase N-terminal" evidence="11">
    <location>
        <begin position="24"/>
        <end position="141"/>
    </location>
</feature>
<keyword evidence="5 9" id="KW-0479">Metal-binding</keyword>
<dbReference type="EC" id="2.8.4.3" evidence="8 9"/>
<comment type="cofactor">
    <cofactor evidence="9">
        <name>[4Fe-4S] cluster</name>
        <dbReference type="ChEBI" id="CHEBI:49883"/>
    </cofactor>
    <text evidence="9">Binds 2 [4Fe-4S] clusters. One cluster is coordinated with 3 cysteines and an exchangeable S-adenosyl-L-methionine.</text>
</comment>
<dbReference type="Pfam" id="PF00919">
    <property type="entry name" value="UPF0004"/>
    <property type="match status" value="1"/>
</dbReference>
<comment type="subunit">
    <text evidence="9">Monomer.</text>
</comment>
<dbReference type="InterPro" id="IPR038135">
    <property type="entry name" value="Methylthiotransferase_N_sf"/>
</dbReference>
<dbReference type="SFLD" id="SFLDF00413">
    <property type="entry name" value="CDK5RAP1"/>
    <property type="match status" value="1"/>
</dbReference>
<keyword evidence="4 9" id="KW-0949">S-adenosyl-L-methionine</keyword>
<evidence type="ECO:0000259" key="12">
    <source>
        <dbReference type="PROSITE" id="PS51918"/>
    </source>
</evidence>
<dbReference type="SFLD" id="SFLDG01082">
    <property type="entry name" value="B12-binding_domain_containing"/>
    <property type="match status" value="1"/>
</dbReference>
<evidence type="ECO:0000256" key="8">
    <source>
        <dbReference type="ARBA" id="ARBA00033765"/>
    </source>
</evidence>
<evidence type="ECO:0000256" key="4">
    <source>
        <dbReference type="ARBA" id="ARBA00022691"/>
    </source>
</evidence>
<dbReference type="PROSITE" id="PS50926">
    <property type="entry name" value="TRAM"/>
    <property type="match status" value="1"/>
</dbReference>
<keyword evidence="6 9" id="KW-0408">Iron</keyword>
<evidence type="ECO:0000259" key="11">
    <source>
        <dbReference type="PROSITE" id="PS51449"/>
    </source>
</evidence>
<proteinExistence type="inferred from homology"/>
<dbReference type="SFLD" id="SFLDG01061">
    <property type="entry name" value="methylthiotransferase"/>
    <property type="match status" value="1"/>
</dbReference>
<comment type="function">
    <text evidence="1 9">Catalyzes the methylthiolation of N6-(dimethylallyl)adenosine (i(6)A), leading to the formation of 2-methylthio-N6-(dimethylallyl)adenosine (ms(2)i(6)A) at position 37 in tRNAs that read codons beginning with uridine.</text>
</comment>
<feature type="domain" description="Radical SAM core" evidence="12">
    <location>
        <begin position="165"/>
        <end position="411"/>
    </location>
</feature>
<dbReference type="NCBIfam" id="TIGR01574">
    <property type="entry name" value="miaB-methiolase"/>
    <property type="match status" value="1"/>
</dbReference>
<keyword evidence="3 9" id="KW-0808">Transferase</keyword>
<organism evidence="13 14">
    <name type="scientific">Dokdonia genika</name>
    <dbReference type="NCBI Taxonomy" id="308113"/>
    <lineage>
        <taxon>Bacteria</taxon>
        <taxon>Pseudomonadati</taxon>
        <taxon>Bacteroidota</taxon>
        <taxon>Flavobacteriia</taxon>
        <taxon>Flavobacteriales</taxon>
        <taxon>Flavobacteriaceae</taxon>
        <taxon>Dokdonia</taxon>
    </lineage>
</organism>
<dbReference type="InterPro" id="IPR058240">
    <property type="entry name" value="rSAM_sf"/>
</dbReference>
<dbReference type="SUPFAM" id="SSF102114">
    <property type="entry name" value="Radical SAM enzymes"/>
    <property type="match status" value="1"/>
</dbReference>
<evidence type="ECO:0000256" key="3">
    <source>
        <dbReference type="ARBA" id="ARBA00022679"/>
    </source>
</evidence>
<feature type="binding site" evidence="9">
    <location>
        <position position="104"/>
    </location>
    <ligand>
        <name>[4Fe-4S] cluster</name>
        <dbReference type="ChEBI" id="CHEBI:49883"/>
        <label>1</label>
    </ligand>
</feature>
<comment type="similarity">
    <text evidence="9">Belongs to the methylthiotransferase family. MiaB subfamily.</text>
</comment>
<feature type="binding site" evidence="9">
    <location>
        <position position="186"/>
    </location>
    <ligand>
        <name>[4Fe-4S] cluster</name>
        <dbReference type="ChEBI" id="CHEBI:49883"/>
        <label>2</label>
        <note>4Fe-4S-S-AdoMet</note>
    </ligand>
</feature>
<dbReference type="Proteomes" id="UP001595878">
    <property type="component" value="Unassembled WGS sequence"/>
</dbReference>
<feature type="domain" description="TRAM" evidence="10">
    <location>
        <begin position="414"/>
        <end position="477"/>
    </location>
</feature>
<dbReference type="EMBL" id="JBHSHB010000008">
    <property type="protein sequence ID" value="MFC4689587.1"/>
    <property type="molecule type" value="Genomic_DNA"/>
</dbReference>
<comment type="caution">
    <text evidence="13">The sequence shown here is derived from an EMBL/GenBank/DDBJ whole genome shotgun (WGS) entry which is preliminary data.</text>
</comment>
<evidence type="ECO:0000256" key="6">
    <source>
        <dbReference type="ARBA" id="ARBA00023004"/>
    </source>
</evidence>
<evidence type="ECO:0000259" key="10">
    <source>
        <dbReference type="PROSITE" id="PS50926"/>
    </source>
</evidence>
<feature type="binding site" evidence="9">
    <location>
        <position position="69"/>
    </location>
    <ligand>
        <name>[4Fe-4S] cluster</name>
        <dbReference type="ChEBI" id="CHEBI:49883"/>
        <label>1</label>
    </ligand>
</feature>
<evidence type="ECO:0000256" key="2">
    <source>
        <dbReference type="ARBA" id="ARBA00022485"/>
    </source>
</evidence>
<dbReference type="HAMAP" id="MF_01864">
    <property type="entry name" value="tRNA_metthiotr_MiaB"/>
    <property type="match status" value="1"/>
</dbReference>
<dbReference type="Pfam" id="PF01938">
    <property type="entry name" value="TRAM"/>
    <property type="match status" value="1"/>
</dbReference>
<dbReference type="InterPro" id="IPR005839">
    <property type="entry name" value="Methylthiotransferase"/>
</dbReference>
<dbReference type="InterPro" id="IPR020612">
    <property type="entry name" value="Methylthiotransferase_CS"/>
</dbReference>
<evidence type="ECO:0000256" key="1">
    <source>
        <dbReference type="ARBA" id="ARBA00003234"/>
    </source>
</evidence>
<dbReference type="NCBIfam" id="TIGR00089">
    <property type="entry name" value="MiaB/RimO family radical SAM methylthiotransferase"/>
    <property type="match status" value="1"/>
</dbReference>
<dbReference type="PROSITE" id="PS01278">
    <property type="entry name" value="MTTASE_RADICAL"/>
    <property type="match status" value="1"/>
</dbReference>
<keyword evidence="9" id="KW-0819">tRNA processing</keyword>
<reference evidence="14" key="1">
    <citation type="journal article" date="2019" name="Int. J. Syst. Evol. Microbiol.">
        <title>The Global Catalogue of Microorganisms (GCM) 10K type strain sequencing project: providing services to taxonomists for standard genome sequencing and annotation.</title>
        <authorList>
            <consortium name="The Broad Institute Genomics Platform"/>
            <consortium name="The Broad Institute Genome Sequencing Center for Infectious Disease"/>
            <person name="Wu L."/>
            <person name="Ma J."/>
        </authorList>
    </citation>
    <scope>NUCLEOTIDE SEQUENCE [LARGE SCALE GENOMIC DNA]</scope>
    <source>
        <strain evidence="14">CGMCC 4.7427</strain>
    </source>
</reference>
<keyword evidence="14" id="KW-1185">Reference proteome</keyword>
<protein>
    <recommendedName>
        <fullName evidence="8 9">tRNA-2-methylthio-N(6)-dimethylallyladenosine synthase</fullName>
        <ecNumber evidence="8 9">2.8.4.3</ecNumber>
    </recommendedName>
    <alternativeName>
        <fullName evidence="9">(Dimethylallyl)adenosine tRNA methylthiotransferase MiaB</fullName>
    </alternativeName>
    <alternativeName>
        <fullName evidence="9">tRNA-i(6)A37 methylthiotransferase</fullName>
    </alternativeName>
</protein>
<feature type="binding site" evidence="9">
    <location>
        <position position="179"/>
    </location>
    <ligand>
        <name>[4Fe-4S] cluster</name>
        <dbReference type="ChEBI" id="CHEBI:49883"/>
        <label>2</label>
        <note>4Fe-4S-S-AdoMet</note>
    </ligand>
</feature>
<dbReference type="PANTHER" id="PTHR43020:SF2">
    <property type="entry name" value="MITOCHONDRIAL TRNA METHYLTHIOTRANSFERASE CDK5RAP1"/>
    <property type="match status" value="1"/>
</dbReference>
<comment type="subcellular location">
    <subcellularLocation>
        <location evidence="9">Cytoplasm</location>
    </subcellularLocation>
</comment>
<dbReference type="PROSITE" id="PS51918">
    <property type="entry name" value="RADICAL_SAM"/>
    <property type="match status" value="1"/>
</dbReference>
<dbReference type="InterPro" id="IPR023404">
    <property type="entry name" value="rSAM_horseshoe"/>
</dbReference>
<keyword evidence="7 9" id="KW-0411">Iron-sulfur</keyword>
<dbReference type="InterPro" id="IPR002792">
    <property type="entry name" value="TRAM_dom"/>
</dbReference>
<gene>
    <name evidence="9 13" type="primary">miaB</name>
    <name evidence="13" type="ORF">ACFO5T_04010</name>
</gene>
<sequence>MEKIIDEHKQGEALTLERKLENSKKLFIESYGCQMNFADSEVVASILANEGYNTTQNLEEADLVLVNTCSIREKAEVTVRKRLEKYQAVKRKRNPTMKVGVLGCMAERLKSKFLEEEKIVDLVVGPDAYKDIPNLLSEVEEGRDAVNVILSKEETYGDISPVRLQTNGVTAFVSITRGCDNMCTFCVVPFTRGRERSRDPQSILEEVQDLANRGFKEITLLGQNVDSYLWYGGGLKKDFDKASEMAKATAVNFAQLMDMVARAQPKMRIRFSTSNPQDMTLDVIEVMASHKNICNYIHLPVQSGSDRILKLMNRQHTVAEYKTLIDNIKNLIPDIGISQDMITGFPTETEEDHQGTLDLIDYVKYDYGFMFYYSERPGTLAERKMEDDIPLEIKKRRLQDVIDLQREISRKNLLRYQDQTIEVLIEKESKKNKDEWSGRNDQNVVAVFPKGDYKVGEFVNVKVNECTTGTLIGEAVGYADYWYNNVD</sequence>
<dbReference type="GO" id="GO:0035597">
    <property type="term" value="F:tRNA-2-methylthio-N(6)-dimethylallyladenosine(37) synthase activity"/>
    <property type="evidence" value="ECO:0007669"/>
    <property type="project" value="UniProtKB-EC"/>
</dbReference>
<dbReference type="PROSITE" id="PS51449">
    <property type="entry name" value="MTTASE_N"/>
    <property type="match status" value="1"/>
</dbReference>
<dbReference type="SMART" id="SM00729">
    <property type="entry name" value="Elp3"/>
    <property type="match status" value="1"/>
</dbReference>
<keyword evidence="2 9" id="KW-0004">4Fe-4S</keyword>
<dbReference type="Gene3D" id="3.40.50.12160">
    <property type="entry name" value="Methylthiotransferase, N-terminal domain"/>
    <property type="match status" value="1"/>
</dbReference>
<feature type="binding site" evidence="9">
    <location>
        <position position="183"/>
    </location>
    <ligand>
        <name>[4Fe-4S] cluster</name>
        <dbReference type="ChEBI" id="CHEBI:49883"/>
        <label>2</label>
        <note>4Fe-4S-S-AdoMet</note>
    </ligand>
</feature>
<name>A0ABV9L864_9FLAO</name>
<dbReference type="InterPro" id="IPR013848">
    <property type="entry name" value="Methylthiotransferase_N"/>
</dbReference>
<evidence type="ECO:0000256" key="9">
    <source>
        <dbReference type="HAMAP-Rule" id="MF_01864"/>
    </source>
</evidence>
<dbReference type="PANTHER" id="PTHR43020">
    <property type="entry name" value="CDK5 REGULATORY SUBUNIT-ASSOCIATED PROTEIN 1"/>
    <property type="match status" value="1"/>
</dbReference>
<evidence type="ECO:0000313" key="14">
    <source>
        <dbReference type="Proteomes" id="UP001595878"/>
    </source>
</evidence>
<feature type="binding site" evidence="9">
    <location>
        <position position="33"/>
    </location>
    <ligand>
        <name>[4Fe-4S] cluster</name>
        <dbReference type="ChEBI" id="CHEBI:49883"/>
        <label>1</label>
    </ligand>
</feature>
<dbReference type="InterPro" id="IPR007197">
    <property type="entry name" value="rSAM"/>
</dbReference>
<accession>A0ABV9L864</accession>
<keyword evidence="9" id="KW-0963">Cytoplasm</keyword>
<evidence type="ECO:0000313" key="13">
    <source>
        <dbReference type="EMBL" id="MFC4689587.1"/>
    </source>
</evidence>
<dbReference type="InterPro" id="IPR006463">
    <property type="entry name" value="MiaB_methiolase"/>
</dbReference>